<dbReference type="Pfam" id="PF10400">
    <property type="entry name" value="Vir_act_alpha_C"/>
    <property type="match status" value="1"/>
</dbReference>
<dbReference type="Pfam" id="PF03551">
    <property type="entry name" value="PadR"/>
    <property type="match status" value="1"/>
</dbReference>
<sequence>MPKDNMARYIILGLLSQGPKSGYAIKKWVELSISYFWDISYGQIYPTLRHLEQEGLATMKMETADKGPSSKVYNITDDGREELRKWLRRSEEKQYEILLKIFFGSEISKEELIKKLEGFISKRKIDIDVLEKAEKELRGTPKKDPNEINMLLITTLGVMSYRTEIEWSMRSIEMLKDGKKQKNKK</sequence>
<name>A0AAP2W669_9EURY</name>
<evidence type="ECO:0000259" key="1">
    <source>
        <dbReference type="Pfam" id="PF03551"/>
    </source>
</evidence>
<protein>
    <submittedName>
        <fullName evidence="3">PadR family transcriptional regulator</fullName>
    </submittedName>
</protein>
<dbReference type="InterPro" id="IPR036390">
    <property type="entry name" value="WH_DNA-bd_sf"/>
</dbReference>
<evidence type="ECO:0000313" key="4">
    <source>
        <dbReference type="Proteomes" id="UP001320159"/>
    </source>
</evidence>
<dbReference type="Gene3D" id="6.10.140.190">
    <property type="match status" value="1"/>
</dbReference>
<organism evidence="3 4">
    <name type="scientific">Methanooceanicella nereidis</name>
    <dbReference type="NCBI Taxonomy" id="2052831"/>
    <lineage>
        <taxon>Archaea</taxon>
        <taxon>Methanobacteriati</taxon>
        <taxon>Methanobacteriota</taxon>
        <taxon>Stenosarchaea group</taxon>
        <taxon>Methanomicrobia</taxon>
        <taxon>Methanocellales</taxon>
        <taxon>Methanocellaceae</taxon>
        <taxon>Methanooceanicella</taxon>
    </lineage>
</organism>
<dbReference type="InterPro" id="IPR005149">
    <property type="entry name" value="Tscrpt_reg_PadR_N"/>
</dbReference>
<evidence type="ECO:0000313" key="3">
    <source>
        <dbReference type="EMBL" id="MCD1295048.1"/>
    </source>
</evidence>
<reference evidence="3 4" key="1">
    <citation type="submission" date="2017-11" db="EMBL/GenBank/DDBJ databases">
        <title>Isolation and Characterization of Family Methanocellaceae Species from Potential Methane Hydrate Area Offshore Southwestern Taiwan.</title>
        <authorList>
            <person name="Zhang W.-L."/>
            <person name="Chen W.-C."/>
            <person name="Lai M.-C."/>
            <person name="Chen S.-C."/>
        </authorList>
    </citation>
    <scope>NUCLEOTIDE SEQUENCE [LARGE SCALE GENOMIC DNA]</scope>
    <source>
        <strain evidence="3 4">CWC-04</strain>
    </source>
</reference>
<dbReference type="AlphaFoldDB" id="A0AAP2W669"/>
<dbReference type="PANTHER" id="PTHR43252">
    <property type="entry name" value="TRANSCRIPTIONAL REGULATOR YQJI"/>
    <property type="match status" value="1"/>
</dbReference>
<gene>
    <name evidence="3" type="ORF">CUJ83_08565</name>
</gene>
<proteinExistence type="predicted"/>
<dbReference type="EMBL" id="PGCK01000006">
    <property type="protein sequence ID" value="MCD1295048.1"/>
    <property type="molecule type" value="Genomic_DNA"/>
</dbReference>
<dbReference type="InterPro" id="IPR036388">
    <property type="entry name" value="WH-like_DNA-bd_sf"/>
</dbReference>
<feature type="domain" description="Transcription regulator PadR N-terminal" evidence="1">
    <location>
        <begin position="11"/>
        <end position="85"/>
    </location>
</feature>
<dbReference type="RefSeq" id="WP_230741890.1">
    <property type="nucleotide sequence ID" value="NZ_PGCK01000006.1"/>
</dbReference>
<dbReference type="SUPFAM" id="SSF46785">
    <property type="entry name" value="Winged helix' DNA-binding domain"/>
    <property type="match status" value="1"/>
</dbReference>
<dbReference type="InterPro" id="IPR018309">
    <property type="entry name" value="Tscrpt_reg_PadR_C"/>
</dbReference>
<feature type="domain" description="Transcription regulator PadR C-terminal" evidence="2">
    <location>
        <begin position="96"/>
        <end position="175"/>
    </location>
</feature>
<dbReference type="Proteomes" id="UP001320159">
    <property type="component" value="Unassembled WGS sequence"/>
</dbReference>
<dbReference type="PANTHER" id="PTHR43252:SF6">
    <property type="entry name" value="NEGATIVE TRANSCRIPTION REGULATOR PADR"/>
    <property type="match status" value="1"/>
</dbReference>
<comment type="caution">
    <text evidence="3">The sequence shown here is derived from an EMBL/GenBank/DDBJ whole genome shotgun (WGS) entry which is preliminary data.</text>
</comment>
<dbReference type="Gene3D" id="1.10.10.10">
    <property type="entry name" value="Winged helix-like DNA-binding domain superfamily/Winged helix DNA-binding domain"/>
    <property type="match status" value="1"/>
</dbReference>
<keyword evidence="4" id="KW-1185">Reference proteome</keyword>
<accession>A0AAP2W669</accession>
<evidence type="ECO:0000259" key="2">
    <source>
        <dbReference type="Pfam" id="PF10400"/>
    </source>
</evidence>